<dbReference type="Pfam" id="PF02464">
    <property type="entry name" value="CinA"/>
    <property type="match status" value="1"/>
</dbReference>
<proteinExistence type="predicted"/>
<dbReference type="InterPro" id="IPR008136">
    <property type="entry name" value="CinA_C"/>
</dbReference>
<gene>
    <name evidence="2" type="ORF">UREOM_3570</name>
</gene>
<feature type="domain" description="CinA C-terminal" evidence="1">
    <location>
        <begin position="7"/>
        <end position="155"/>
    </location>
</feature>
<organism evidence="2 3">
    <name type="scientific">Ureaplasma ceti</name>
    <dbReference type="NCBI Taxonomy" id="3119530"/>
    <lineage>
        <taxon>Bacteria</taxon>
        <taxon>Bacillati</taxon>
        <taxon>Mycoplasmatota</taxon>
        <taxon>Mycoplasmoidales</taxon>
        <taxon>Mycoplasmoidaceae</taxon>
        <taxon>Ureaplasma</taxon>
    </lineage>
</organism>
<dbReference type="InterPro" id="IPR036653">
    <property type="entry name" value="CinA-like_C"/>
</dbReference>
<protein>
    <recommendedName>
        <fullName evidence="1">CinA C-terminal domain-containing protein</fullName>
    </recommendedName>
</protein>
<dbReference type="EMBL" id="BAABQM010000002">
    <property type="protein sequence ID" value="GAA5414646.1"/>
    <property type="molecule type" value="Genomic_DNA"/>
</dbReference>
<reference evidence="2" key="1">
    <citation type="submission" date="2024-02" db="EMBL/GenBank/DDBJ databases">
        <title>Draft genome sequence of new strains in genus Ureaplasma.</title>
        <authorList>
            <person name="Nakajima Y."/>
            <person name="Segawa T."/>
        </authorList>
    </citation>
    <scope>NUCLEOTIDE SEQUENCE [LARGE SCALE GENOMIC DNA]</scope>
    <source>
        <strain evidence="2">OM1</strain>
    </source>
</reference>
<dbReference type="SUPFAM" id="SSF142433">
    <property type="entry name" value="CinA-like"/>
    <property type="match status" value="1"/>
</dbReference>
<evidence type="ECO:0000313" key="2">
    <source>
        <dbReference type="EMBL" id="GAA5414646.1"/>
    </source>
</evidence>
<dbReference type="NCBIfam" id="TIGR00199">
    <property type="entry name" value="PncC_domain"/>
    <property type="match status" value="1"/>
</dbReference>
<keyword evidence="3" id="KW-1185">Reference proteome</keyword>
<accession>A0ABP9U950</accession>
<name>A0ABP9U950_9BACT</name>
<sequence length="158" mass="17254">MTAKIDNLISLLKKGKITLTTAESASCGEVANILGSYKGISQIYKGGFITYWTEMKTTLLGIPADFIAKHGVVSSEVAYHMARQAALKTKSQIGVSITGNAGPTVLDNKPVGNFFIGISNFNKTVCYEIQLDSQNSREQNRKEIAIKALELLYDYLVK</sequence>
<dbReference type="Proteomes" id="UP001449582">
    <property type="component" value="Unassembled WGS sequence"/>
</dbReference>
<dbReference type="Gene3D" id="3.90.950.20">
    <property type="entry name" value="CinA-like"/>
    <property type="match status" value="1"/>
</dbReference>
<evidence type="ECO:0000313" key="3">
    <source>
        <dbReference type="Proteomes" id="UP001449582"/>
    </source>
</evidence>
<comment type="caution">
    <text evidence="2">The sequence shown here is derived from an EMBL/GenBank/DDBJ whole genome shotgun (WGS) entry which is preliminary data.</text>
</comment>
<evidence type="ECO:0000259" key="1">
    <source>
        <dbReference type="Pfam" id="PF02464"/>
    </source>
</evidence>
<dbReference type="RefSeq" id="WP_353289807.1">
    <property type="nucleotide sequence ID" value="NZ_BAABQM010000002.1"/>
</dbReference>